<evidence type="ECO:0000256" key="1">
    <source>
        <dbReference type="SAM" id="MobiDB-lite"/>
    </source>
</evidence>
<protein>
    <recommendedName>
        <fullName evidence="4">Helicase HerA central domain-containing protein</fullName>
    </recommendedName>
</protein>
<gene>
    <name evidence="2" type="ORF">NIES267_41220</name>
</gene>
<sequence>MKTHIQTINSIDQNNEKSQYIPFENELDLCCMARIERDNRKVGAFLLNQGDIKDENQFQVVFAFQIKGVHNQLYPEEITSISASISEAMKSILPGEKCTFLLGRYSDDSQRQEHLNNLAQNCSLKLPAILTRNEQARVQELNRRGARSTWQQIVFCTWTASGFGDNKNDPLSKLIYYSGKAGRFFLDNVTGRISQRQEQLFNVLLMKAYTQGFIQWEMLLNTKAGLEISPLSDTQLWSWLWRRFNKYEAPPIPQLLVIAEDKDSGIKLTETQNSIKHSTTILISGEKGRSSCPEHRQCTNRVYVKDKVCGVLTMTDTVIAWIDAKEQISWMWKVLSENHVRDTEAWVEISAANRYLTQDNLHRQAKQTKAARERALFKGTGRDVGAEIKQEESFDAQKKLYKGAVPLNCAVVFLVYRENAESLDLACNLLCNSFGTAKVVRERNIASQIWLETLPITWRRILHSSSILSERRLVLESETIAGILPLTLPKILDNQGVEFLTNRGGKAVCVDLFTHTQHALITGKTGSGKSVLLWRFMLDALSQGIPVVGMDIPAADGESSFKTAIELLGDAGAYFDLSRASNNLMEPPDLRNFNAEERASRMKSWRSFIRNALSVIVMGRLDAPHLAQRVDAILMQALDVFLSDPDIIERYNLAFSKGWKSSEWQDIPTLKDFSRFCSIARLNIQKPEAIDHQAINQITSQIAALLVSPLGTAIGKPSSFSPEPMVKFYALTGLSNDQDSYTMAVAAKAACLRVALSHLKSLFIGDELSVLFRKDGFSAMVGELCATARKDGLSIVLSSQDPDTICQSVAAAMIMQNISYRITGCITSNAVASFEKYLSYPVEIIAHNASESFFPRRSDLYSCWLIEKGGRFWQTRFYPGEMALAAIATNQEERSTRRTILSQYPNTTKGQLQGLAEFTRVYVSSIKQNRALSHINGEGKNVSEKDKGEDKETPTNT</sequence>
<evidence type="ECO:0000313" key="3">
    <source>
        <dbReference type="Proteomes" id="UP000218418"/>
    </source>
</evidence>
<dbReference type="InterPro" id="IPR051162">
    <property type="entry name" value="T4SS_component"/>
</dbReference>
<accession>A0A1Z4LTQ5</accession>
<dbReference type="EMBL" id="AP018227">
    <property type="protein sequence ID" value="BAY84626.1"/>
    <property type="molecule type" value="Genomic_DNA"/>
</dbReference>
<dbReference type="AlphaFoldDB" id="A0A1Z4LTQ5"/>
<dbReference type="Proteomes" id="UP000218418">
    <property type="component" value="Chromosome"/>
</dbReference>
<feature type="compositionally biased region" description="Basic and acidic residues" evidence="1">
    <location>
        <begin position="941"/>
        <end position="957"/>
    </location>
</feature>
<name>A0A1Z4LTQ5_9CYAN</name>
<evidence type="ECO:0008006" key="4">
    <source>
        <dbReference type="Google" id="ProtNLM"/>
    </source>
</evidence>
<keyword evidence="3" id="KW-1185">Reference proteome</keyword>
<evidence type="ECO:0000313" key="2">
    <source>
        <dbReference type="EMBL" id="BAY84626.1"/>
    </source>
</evidence>
<dbReference type="PANTHER" id="PTHR30121:SF6">
    <property type="entry name" value="SLR6007 PROTEIN"/>
    <property type="match status" value="1"/>
</dbReference>
<reference evidence="2 3" key="1">
    <citation type="submission" date="2017-06" db="EMBL/GenBank/DDBJ databases">
        <title>Genome sequencing of cyanobaciteial culture collection at National Institute for Environmental Studies (NIES).</title>
        <authorList>
            <person name="Hirose Y."/>
            <person name="Shimura Y."/>
            <person name="Fujisawa T."/>
            <person name="Nakamura Y."/>
            <person name="Kawachi M."/>
        </authorList>
    </citation>
    <scope>NUCLEOTIDE SEQUENCE [LARGE SCALE GENOMIC DNA]</scope>
    <source>
        <strain evidence="2 3">NIES-267</strain>
    </source>
</reference>
<dbReference type="PANTHER" id="PTHR30121">
    <property type="entry name" value="UNCHARACTERIZED PROTEIN YJGR-RELATED"/>
    <property type="match status" value="1"/>
</dbReference>
<organism evidence="2 3">
    <name type="scientific">Calothrix parasitica NIES-267</name>
    <dbReference type="NCBI Taxonomy" id="1973488"/>
    <lineage>
        <taxon>Bacteria</taxon>
        <taxon>Bacillati</taxon>
        <taxon>Cyanobacteriota</taxon>
        <taxon>Cyanophyceae</taxon>
        <taxon>Nostocales</taxon>
        <taxon>Calotrichaceae</taxon>
        <taxon>Calothrix</taxon>
    </lineage>
</organism>
<proteinExistence type="predicted"/>
<feature type="region of interest" description="Disordered" evidence="1">
    <location>
        <begin position="934"/>
        <end position="957"/>
    </location>
</feature>
<dbReference type="InterPro" id="IPR027417">
    <property type="entry name" value="P-loop_NTPase"/>
</dbReference>
<dbReference type="SUPFAM" id="SSF52540">
    <property type="entry name" value="P-loop containing nucleoside triphosphate hydrolases"/>
    <property type="match status" value="1"/>
</dbReference>
<dbReference type="OrthoDB" id="494122at2"/>
<dbReference type="Gene3D" id="3.40.50.300">
    <property type="entry name" value="P-loop containing nucleotide triphosphate hydrolases"/>
    <property type="match status" value="2"/>
</dbReference>